<comment type="caution">
    <text evidence="1">The sequence shown here is derived from an EMBL/GenBank/DDBJ whole genome shotgun (WGS) entry which is preliminary data.</text>
</comment>
<dbReference type="Proteomes" id="UP000683925">
    <property type="component" value="Unassembled WGS sequence"/>
</dbReference>
<reference evidence="1" key="1">
    <citation type="submission" date="2021-01" db="EMBL/GenBank/DDBJ databases">
        <authorList>
            <consortium name="Genoscope - CEA"/>
            <person name="William W."/>
        </authorList>
    </citation>
    <scope>NUCLEOTIDE SEQUENCE</scope>
</reference>
<proteinExistence type="predicted"/>
<sequence length="100" mass="11666">MIYFKVNVTGTKRNSLSMCISQNSNYKQVECLRNAQNTLQYKQYSIFKNEVQRMLCGKGWIHPKLQQIFILICYQLHLTNNFIVDRSKGTSCLDGQPPIM</sequence>
<evidence type="ECO:0000313" key="1">
    <source>
        <dbReference type="EMBL" id="CAD8180808.1"/>
    </source>
</evidence>
<dbReference type="EMBL" id="CAJJDP010000074">
    <property type="protein sequence ID" value="CAD8180808.1"/>
    <property type="molecule type" value="Genomic_DNA"/>
</dbReference>
<gene>
    <name evidence="1" type="ORF">POCTA_138.1.T0750241</name>
</gene>
<dbReference type="AlphaFoldDB" id="A0A8S1VS40"/>
<evidence type="ECO:0000313" key="2">
    <source>
        <dbReference type="Proteomes" id="UP000683925"/>
    </source>
</evidence>
<organism evidence="1 2">
    <name type="scientific">Paramecium octaurelia</name>
    <dbReference type="NCBI Taxonomy" id="43137"/>
    <lineage>
        <taxon>Eukaryota</taxon>
        <taxon>Sar</taxon>
        <taxon>Alveolata</taxon>
        <taxon>Ciliophora</taxon>
        <taxon>Intramacronucleata</taxon>
        <taxon>Oligohymenophorea</taxon>
        <taxon>Peniculida</taxon>
        <taxon>Parameciidae</taxon>
        <taxon>Paramecium</taxon>
    </lineage>
</organism>
<protein>
    <submittedName>
        <fullName evidence="1">Uncharacterized protein</fullName>
    </submittedName>
</protein>
<accession>A0A8S1VS40</accession>
<keyword evidence="2" id="KW-1185">Reference proteome</keyword>
<name>A0A8S1VS40_PAROT</name>